<sequence>MSSNEGFQALLDLAAKTRTNSLPIPAEGDEAPRQSGIGFSLLGRRFIAPMGQIAEMLEIPPSTRLPGVQPWVIGLANVRGRLLPLFDMAVFFGGTSLGQRRQQRALVIDTDQLYSGLVVDQAYGMQHFTSDLYKEHVDDVPDAVAPFVKGGYVDASGVSWALFDMYAIANFSKFMNAASA</sequence>
<evidence type="ECO:0000313" key="2">
    <source>
        <dbReference type="EMBL" id="BCD98014.1"/>
    </source>
</evidence>
<dbReference type="PANTHER" id="PTHR22617">
    <property type="entry name" value="CHEMOTAXIS SENSOR HISTIDINE KINASE-RELATED"/>
    <property type="match status" value="1"/>
</dbReference>
<dbReference type="RefSeq" id="WP_236982067.1">
    <property type="nucleotide sequence ID" value="NZ_AP023086.1"/>
</dbReference>
<protein>
    <submittedName>
        <fullName evidence="2">Twitching motility protein PilI</fullName>
    </submittedName>
</protein>
<keyword evidence="3" id="KW-1185">Reference proteome</keyword>
<dbReference type="InterPro" id="IPR002545">
    <property type="entry name" value="CheW-lke_dom"/>
</dbReference>
<dbReference type="PROSITE" id="PS50851">
    <property type="entry name" value="CHEW"/>
    <property type="match status" value="1"/>
</dbReference>
<name>A0AAN2BKG9_9GAMM</name>
<dbReference type="KEGG" id="marq:MARGE09_P2215"/>
<dbReference type="GO" id="GO:0005829">
    <property type="term" value="C:cytosol"/>
    <property type="evidence" value="ECO:0007669"/>
    <property type="project" value="TreeGrafter"/>
</dbReference>
<dbReference type="EMBL" id="AP023086">
    <property type="protein sequence ID" value="BCD98014.1"/>
    <property type="molecule type" value="Genomic_DNA"/>
</dbReference>
<gene>
    <name evidence="2" type="ORF">MARGE09_P2215</name>
</gene>
<dbReference type="GO" id="GO:0006935">
    <property type="term" value="P:chemotaxis"/>
    <property type="evidence" value="ECO:0007669"/>
    <property type="project" value="InterPro"/>
</dbReference>
<reference evidence="2 3" key="1">
    <citation type="journal article" date="2022" name="IScience">
        <title>An ultrasensitive nanofiber-based assay for enzymatic hydrolysis and deep-sea microbial degradation of cellulose.</title>
        <authorList>
            <person name="Tsudome M."/>
            <person name="Tachioka M."/>
            <person name="Miyazaki M."/>
            <person name="Uchimura K."/>
            <person name="Tsuda M."/>
            <person name="Takaki Y."/>
            <person name="Deguchi S."/>
        </authorList>
    </citation>
    <scope>NUCLEOTIDE SEQUENCE [LARGE SCALE GENOMIC DNA]</scope>
    <source>
        <strain evidence="2 3">GE09</strain>
    </source>
</reference>
<dbReference type="SUPFAM" id="SSF50341">
    <property type="entry name" value="CheW-like"/>
    <property type="match status" value="1"/>
</dbReference>
<dbReference type="SMART" id="SM00260">
    <property type="entry name" value="CheW"/>
    <property type="match status" value="1"/>
</dbReference>
<dbReference type="AlphaFoldDB" id="A0AAN2BKG9"/>
<evidence type="ECO:0000313" key="3">
    <source>
        <dbReference type="Proteomes" id="UP001320119"/>
    </source>
</evidence>
<accession>A0AAN2BKG9</accession>
<organism evidence="2 3">
    <name type="scientific">Marinagarivorans cellulosilyticus</name>
    <dbReference type="NCBI Taxonomy" id="2721545"/>
    <lineage>
        <taxon>Bacteria</taxon>
        <taxon>Pseudomonadati</taxon>
        <taxon>Pseudomonadota</taxon>
        <taxon>Gammaproteobacteria</taxon>
        <taxon>Cellvibrionales</taxon>
        <taxon>Cellvibrionaceae</taxon>
        <taxon>Marinagarivorans</taxon>
    </lineage>
</organism>
<dbReference type="Proteomes" id="UP001320119">
    <property type="component" value="Chromosome"/>
</dbReference>
<dbReference type="InterPro" id="IPR036061">
    <property type="entry name" value="CheW-like_dom_sf"/>
</dbReference>
<proteinExistence type="predicted"/>
<dbReference type="GO" id="GO:0007165">
    <property type="term" value="P:signal transduction"/>
    <property type="evidence" value="ECO:0007669"/>
    <property type="project" value="InterPro"/>
</dbReference>
<dbReference type="PANTHER" id="PTHR22617:SF43">
    <property type="entry name" value="PROTEIN PILI"/>
    <property type="match status" value="1"/>
</dbReference>
<evidence type="ECO:0000259" key="1">
    <source>
        <dbReference type="PROSITE" id="PS50851"/>
    </source>
</evidence>
<dbReference type="InterPro" id="IPR039315">
    <property type="entry name" value="CheW"/>
</dbReference>
<feature type="domain" description="CheW-like" evidence="1">
    <location>
        <begin position="33"/>
        <end position="174"/>
    </location>
</feature>
<dbReference type="Pfam" id="PF01584">
    <property type="entry name" value="CheW"/>
    <property type="match status" value="1"/>
</dbReference>
<dbReference type="Gene3D" id="2.40.50.180">
    <property type="entry name" value="CheA-289, Domain 4"/>
    <property type="match status" value="1"/>
</dbReference>